<dbReference type="GO" id="GO:0008887">
    <property type="term" value="F:glycerate kinase activity"/>
    <property type="evidence" value="ECO:0007669"/>
    <property type="project" value="InterPro"/>
</dbReference>
<dbReference type="EMBL" id="CANHGI010000003">
    <property type="protein sequence ID" value="CAI5444940.1"/>
    <property type="molecule type" value="Genomic_DNA"/>
</dbReference>
<feature type="domain" description="MOFRL-associated" evidence="3">
    <location>
        <begin position="5"/>
        <end position="231"/>
    </location>
</feature>
<keyword evidence="5" id="KW-1185">Reference proteome</keyword>
<reference evidence="4" key="1">
    <citation type="submission" date="2022-11" db="EMBL/GenBank/DDBJ databases">
        <authorList>
            <person name="Kikuchi T."/>
        </authorList>
    </citation>
    <scope>NUCLEOTIDE SEQUENCE</scope>
    <source>
        <strain evidence="4">PS1010</strain>
    </source>
</reference>
<dbReference type="InterPro" id="IPR039760">
    <property type="entry name" value="MOFRL_protein"/>
</dbReference>
<organism evidence="4 5">
    <name type="scientific">Caenorhabditis angaria</name>
    <dbReference type="NCBI Taxonomy" id="860376"/>
    <lineage>
        <taxon>Eukaryota</taxon>
        <taxon>Metazoa</taxon>
        <taxon>Ecdysozoa</taxon>
        <taxon>Nematoda</taxon>
        <taxon>Chromadorea</taxon>
        <taxon>Rhabditida</taxon>
        <taxon>Rhabditina</taxon>
        <taxon>Rhabditomorpha</taxon>
        <taxon>Rhabditoidea</taxon>
        <taxon>Rhabditidae</taxon>
        <taxon>Peloderinae</taxon>
        <taxon>Caenorhabditis</taxon>
    </lineage>
</organism>
<dbReference type="Gene3D" id="3.40.1480.10">
    <property type="entry name" value="MOFRL domain"/>
    <property type="match status" value="1"/>
</dbReference>
<dbReference type="Pfam" id="PF13660">
    <property type="entry name" value="DUF4147"/>
    <property type="match status" value="1"/>
</dbReference>
<proteinExistence type="inferred from homology"/>
<comment type="similarity">
    <text evidence="1">Belongs to the glycerate kinase type-2 family.</text>
</comment>
<dbReference type="InterPro" id="IPR037035">
    <property type="entry name" value="GK-like_C_sf"/>
</dbReference>
<accession>A0A9P1N209</accession>
<protein>
    <recommendedName>
        <fullName evidence="6">MOFRL-associated domain-containing protein</fullName>
    </recommendedName>
</protein>
<dbReference type="PANTHER" id="PTHR12227:SF0">
    <property type="entry name" value="GLYCERATE KINASE"/>
    <property type="match status" value="1"/>
</dbReference>
<comment type="caution">
    <text evidence="4">The sequence shown here is derived from an EMBL/GenBank/DDBJ whole genome shotgun (WGS) entry which is preliminary data.</text>
</comment>
<dbReference type="InterPro" id="IPR007835">
    <property type="entry name" value="MOFRL"/>
</dbReference>
<evidence type="ECO:0000313" key="4">
    <source>
        <dbReference type="EMBL" id="CAI5444940.1"/>
    </source>
</evidence>
<dbReference type="AlphaFoldDB" id="A0A9P1N209"/>
<dbReference type="InterPro" id="IPR025286">
    <property type="entry name" value="MOFRL_assoc_dom"/>
</dbReference>
<dbReference type="FunFam" id="3.40.1480.10:FF:000003">
    <property type="entry name" value="D-glycerate 2-kinase"/>
    <property type="match status" value="1"/>
</dbReference>
<evidence type="ECO:0008006" key="6">
    <source>
        <dbReference type="Google" id="ProtNLM"/>
    </source>
</evidence>
<name>A0A9P1N209_9PELO</name>
<sequence>MRKLAENVFRKCLESVEPKMCVEKALQISANYLSITNSKLDKIPISNSTNFVVIGFGKAVVGMSKGIIEKLPKNQTQIHLIAPKNQQGAQNFGDNFEVNFAAPNNLPDEDSVFYTEKLLEKIDELDSPQTIFIFLISGGGSALFCSPIDGVKLAEKLEIIKILVKNGATIQQLNIVRQKLSKVKGGGLLKGIKKGKAISLIISDIIDNPLELIANPTAEAPNLVQFQNHIISSNSLALEAIYSNLPTNYSTQIITSSLSGNATEIGQEFARILRSRNANFGDVFGAKIPDLKFPMALIFGGETTVILKGDGKGGRNQEMVLACLNELQNQEIEYEFCFLSAGTDGQDGPTNAAGAIISNSDLLSEDLKTLPPSEFLANSDSWNFWRQFQQGKCHLITGPTGTNVMDIQILLIDRKQ</sequence>
<dbReference type="OrthoDB" id="44918at2759"/>
<evidence type="ECO:0000259" key="3">
    <source>
        <dbReference type="Pfam" id="PF13660"/>
    </source>
</evidence>
<dbReference type="GO" id="GO:0005737">
    <property type="term" value="C:cytoplasm"/>
    <property type="evidence" value="ECO:0007669"/>
    <property type="project" value="TreeGrafter"/>
</dbReference>
<dbReference type="Proteomes" id="UP001152747">
    <property type="component" value="Unassembled WGS sequence"/>
</dbReference>
<evidence type="ECO:0000313" key="5">
    <source>
        <dbReference type="Proteomes" id="UP001152747"/>
    </source>
</evidence>
<evidence type="ECO:0000256" key="1">
    <source>
        <dbReference type="ARBA" id="ARBA00005393"/>
    </source>
</evidence>
<dbReference type="PANTHER" id="PTHR12227">
    <property type="entry name" value="GLYCERATE KINASE"/>
    <property type="match status" value="1"/>
</dbReference>
<gene>
    <name evidence="4" type="ORF">CAMP_LOCUS7577</name>
</gene>
<dbReference type="Pfam" id="PF05161">
    <property type="entry name" value="MOFRL"/>
    <property type="match status" value="1"/>
</dbReference>
<dbReference type="SUPFAM" id="SSF82544">
    <property type="entry name" value="GckA/TtuD-like"/>
    <property type="match status" value="1"/>
</dbReference>
<evidence type="ECO:0000259" key="2">
    <source>
        <dbReference type="Pfam" id="PF05161"/>
    </source>
</evidence>
<feature type="domain" description="MOFRL" evidence="2">
    <location>
        <begin position="296"/>
        <end position="406"/>
    </location>
</feature>